<name>A0A1H3DQ40_9FIRM</name>
<proteinExistence type="predicted"/>
<dbReference type="AlphaFoldDB" id="A0A1H3DQ40"/>
<evidence type="ECO:0000313" key="1">
    <source>
        <dbReference type="EMBL" id="SDX68450.1"/>
    </source>
</evidence>
<dbReference type="RefSeq" id="WP_093754590.1">
    <property type="nucleotide sequence ID" value="NZ_FNNG01000016.1"/>
</dbReference>
<reference evidence="1 2" key="1">
    <citation type="submission" date="2016-10" db="EMBL/GenBank/DDBJ databases">
        <authorList>
            <person name="de Groot N.N."/>
        </authorList>
    </citation>
    <scope>NUCLEOTIDE SEQUENCE [LARGE SCALE GENOMIC DNA]</scope>
    <source>
        <strain evidence="1 2">DSM 23310</strain>
    </source>
</reference>
<evidence type="ECO:0008006" key="3">
    <source>
        <dbReference type="Google" id="ProtNLM"/>
    </source>
</evidence>
<dbReference type="Proteomes" id="UP000198828">
    <property type="component" value="Unassembled WGS sequence"/>
</dbReference>
<sequence length="104" mass="11787">MTPIDIKEDIFVKEKNKLDSLNKIYNITDDTIDEINITYQFDGIKFKVNNPLRIGAGKIIQESYVGMVRFDEPIEDSNLLNIINIIGVGRFYAIGGGAIEVCRF</sequence>
<organism evidence="1 2">
    <name type="scientific">Tepidimicrobium xylanilyticum</name>
    <dbReference type="NCBI Taxonomy" id="1123352"/>
    <lineage>
        <taxon>Bacteria</taxon>
        <taxon>Bacillati</taxon>
        <taxon>Bacillota</taxon>
        <taxon>Tissierellia</taxon>
        <taxon>Tissierellales</taxon>
        <taxon>Tepidimicrobiaceae</taxon>
        <taxon>Tepidimicrobium</taxon>
    </lineage>
</organism>
<dbReference type="EMBL" id="FNNG01000016">
    <property type="protein sequence ID" value="SDX68450.1"/>
    <property type="molecule type" value="Genomic_DNA"/>
</dbReference>
<evidence type="ECO:0000313" key="2">
    <source>
        <dbReference type="Proteomes" id="UP000198828"/>
    </source>
</evidence>
<accession>A0A1H3DQ40</accession>
<protein>
    <recommendedName>
        <fullName evidence="3">CRISPR-associated protein Cas6 C-terminal domain-containing protein</fullName>
    </recommendedName>
</protein>
<gene>
    <name evidence="1" type="ORF">SAMN05660923_02728</name>
</gene>
<keyword evidence="2" id="KW-1185">Reference proteome</keyword>